<organism evidence="10 11">
    <name type="scientific">Fulvimarina uroteuthidis</name>
    <dbReference type="NCBI Taxonomy" id="3098149"/>
    <lineage>
        <taxon>Bacteria</taxon>
        <taxon>Pseudomonadati</taxon>
        <taxon>Pseudomonadota</taxon>
        <taxon>Alphaproteobacteria</taxon>
        <taxon>Hyphomicrobiales</taxon>
        <taxon>Aurantimonadaceae</taxon>
        <taxon>Fulvimarina</taxon>
    </lineage>
</organism>
<comment type="caution">
    <text evidence="10">The sequence shown here is derived from an EMBL/GenBank/DDBJ whole genome shotgun (WGS) entry which is preliminary data.</text>
</comment>
<keyword evidence="7" id="KW-0067">ATP-binding</keyword>
<evidence type="ECO:0000256" key="4">
    <source>
        <dbReference type="ARBA" id="ARBA00022679"/>
    </source>
</evidence>
<keyword evidence="8" id="KW-0902">Two-component regulatory system</keyword>
<dbReference type="CDD" id="cd00082">
    <property type="entry name" value="HisKA"/>
    <property type="match status" value="1"/>
</dbReference>
<dbReference type="InterPro" id="IPR003661">
    <property type="entry name" value="HisK_dim/P_dom"/>
</dbReference>
<sequence>MNEQFLGDIEAVGRVKAVPTILDVICRTTGMGFAAVARVTDTAWITCQTLDHTHLGLKPGDALDLKTTLCHEVERRREPIVINHASSDPHYCDHPTPRTYRFESYISVPIIRENGEFFGTLCALDPEPAKLDNPETVAMFALFADLIATQLDADERLALATANLLDERRVAQLREQFIAVLGHDLRNPLASIDSGMKMIRREPLNERAQYIATLVNGSVFRMRSLVDNILDFARGRLGGGITLQKTVDEDLETTLGQVIQELQSAHPDQAIDKRIDIGAPVLCDSLRIGQLLSNLLGNAVTHGARGGVVSVDIATTQEFFTIRVRNSGKPMSDDAMKNIFQPFARGDATNTQQGLGLGLFISSEIAKAHDGTLDAVSDDEGTRMTFKMPRMG</sequence>
<dbReference type="PANTHER" id="PTHR42878:SF7">
    <property type="entry name" value="SENSOR HISTIDINE KINASE GLRK"/>
    <property type="match status" value="1"/>
</dbReference>
<dbReference type="Pfam" id="PF00512">
    <property type="entry name" value="HisKA"/>
    <property type="match status" value="1"/>
</dbReference>
<dbReference type="RefSeq" id="WP_322185624.1">
    <property type="nucleotide sequence ID" value="NZ_JAXLPB010000001.1"/>
</dbReference>
<dbReference type="SUPFAM" id="SSF47384">
    <property type="entry name" value="Homodimeric domain of signal transducing histidine kinase"/>
    <property type="match status" value="1"/>
</dbReference>
<evidence type="ECO:0000256" key="3">
    <source>
        <dbReference type="ARBA" id="ARBA00022553"/>
    </source>
</evidence>
<evidence type="ECO:0000256" key="5">
    <source>
        <dbReference type="ARBA" id="ARBA00022741"/>
    </source>
</evidence>
<evidence type="ECO:0000313" key="11">
    <source>
        <dbReference type="Proteomes" id="UP001294412"/>
    </source>
</evidence>
<keyword evidence="11" id="KW-1185">Reference proteome</keyword>
<dbReference type="Gene3D" id="3.30.450.40">
    <property type="match status" value="1"/>
</dbReference>
<dbReference type="SUPFAM" id="SSF55781">
    <property type="entry name" value="GAF domain-like"/>
    <property type="match status" value="1"/>
</dbReference>
<dbReference type="SMART" id="SM00388">
    <property type="entry name" value="HisKA"/>
    <property type="match status" value="1"/>
</dbReference>
<dbReference type="InterPro" id="IPR036097">
    <property type="entry name" value="HisK_dim/P_sf"/>
</dbReference>
<dbReference type="SMART" id="SM00387">
    <property type="entry name" value="HATPase_c"/>
    <property type="match status" value="1"/>
</dbReference>
<dbReference type="GO" id="GO:0016301">
    <property type="term" value="F:kinase activity"/>
    <property type="evidence" value="ECO:0007669"/>
    <property type="project" value="UniProtKB-KW"/>
</dbReference>
<evidence type="ECO:0000256" key="2">
    <source>
        <dbReference type="ARBA" id="ARBA00012438"/>
    </source>
</evidence>
<keyword evidence="5" id="KW-0547">Nucleotide-binding</keyword>
<name>A0ABU5HZ68_9HYPH</name>
<dbReference type="Pfam" id="PF01590">
    <property type="entry name" value="GAF"/>
    <property type="match status" value="1"/>
</dbReference>
<dbReference type="PROSITE" id="PS50109">
    <property type="entry name" value="HIS_KIN"/>
    <property type="match status" value="1"/>
</dbReference>
<protein>
    <recommendedName>
        <fullName evidence="2">histidine kinase</fullName>
        <ecNumber evidence="2">2.7.13.3</ecNumber>
    </recommendedName>
</protein>
<keyword evidence="4" id="KW-0808">Transferase</keyword>
<dbReference type="Pfam" id="PF02518">
    <property type="entry name" value="HATPase_c"/>
    <property type="match status" value="1"/>
</dbReference>
<evidence type="ECO:0000256" key="7">
    <source>
        <dbReference type="ARBA" id="ARBA00022840"/>
    </source>
</evidence>
<dbReference type="InterPro" id="IPR003594">
    <property type="entry name" value="HATPase_dom"/>
</dbReference>
<evidence type="ECO:0000313" key="10">
    <source>
        <dbReference type="EMBL" id="MDY8108177.1"/>
    </source>
</evidence>
<dbReference type="PANTHER" id="PTHR42878">
    <property type="entry name" value="TWO-COMPONENT HISTIDINE KINASE"/>
    <property type="match status" value="1"/>
</dbReference>
<dbReference type="InterPro" id="IPR050351">
    <property type="entry name" value="BphY/WalK/GraS-like"/>
</dbReference>
<evidence type="ECO:0000256" key="8">
    <source>
        <dbReference type="ARBA" id="ARBA00023012"/>
    </source>
</evidence>
<dbReference type="Proteomes" id="UP001294412">
    <property type="component" value="Unassembled WGS sequence"/>
</dbReference>
<accession>A0ABU5HZ68</accession>
<reference evidence="10 11" key="1">
    <citation type="submission" date="2023-12" db="EMBL/GenBank/DDBJ databases">
        <title>Description of Novel Strain Fulvimarina sp. 2208YS6-2-32 isolated from Uroteuthis (Photololigo) edulis.</title>
        <authorList>
            <person name="Park J.-S."/>
        </authorList>
    </citation>
    <scope>NUCLEOTIDE SEQUENCE [LARGE SCALE GENOMIC DNA]</scope>
    <source>
        <strain evidence="10 11">2208YS6-2-32</strain>
    </source>
</reference>
<dbReference type="EMBL" id="JAXLPB010000001">
    <property type="protein sequence ID" value="MDY8108177.1"/>
    <property type="molecule type" value="Genomic_DNA"/>
</dbReference>
<evidence type="ECO:0000256" key="1">
    <source>
        <dbReference type="ARBA" id="ARBA00000085"/>
    </source>
</evidence>
<proteinExistence type="predicted"/>
<dbReference type="InterPro" id="IPR029016">
    <property type="entry name" value="GAF-like_dom_sf"/>
</dbReference>
<dbReference type="SUPFAM" id="SSF55874">
    <property type="entry name" value="ATPase domain of HSP90 chaperone/DNA topoisomerase II/histidine kinase"/>
    <property type="match status" value="1"/>
</dbReference>
<dbReference type="SMART" id="SM00065">
    <property type="entry name" value="GAF"/>
    <property type="match status" value="1"/>
</dbReference>
<dbReference type="Gene3D" id="1.10.287.130">
    <property type="match status" value="1"/>
</dbReference>
<dbReference type="PRINTS" id="PR00344">
    <property type="entry name" value="BCTRLSENSOR"/>
</dbReference>
<dbReference type="Gene3D" id="3.30.565.10">
    <property type="entry name" value="Histidine kinase-like ATPase, C-terminal domain"/>
    <property type="match status" value="1"/>
</dbReference>
<dbReference type="InterPro" id="IPR003018">
    <property type="entry name" value="GAF"/>
</dbReference>
<dbReference type="InterPro" id="IPR005467">
    <property type="entry name" value="His_kinase_dom"/>
</dbReference>
<keyword evidence="6 10" id="KW-0418">Kinase</keyword>
<dbReference type="InterPro" id="IPR036890">
    <property type="entry name" value="HATPase_C_sf"/>
</dbReference>
<keyword evidence="3" id="KW-0597">Phosphoprotein</keyword>
<comment type="catalytic activity">
    <reaction evidence="1">
        <text>ATP + protein L-histidine = ADP + protein N-phospho-L-histidine.</text>
        <dbReference type="EC" id="2.7.13.3"/>
    </reaction>
</comment>
<gene>
    <name evidence="10" type="ORF">U0C82_03310</name>
</gene>
<evidence type="ECO:0000256" key="6">
    <source>
        <dbReference type="ARBA" id="ARBA00022777"/>
    </source>
</evidence>
<dbReference type="InterPro" id="IPR004358">
    <property type="entry name" value="Sig_transdc_His_kin-like_C"/>
</dbReference>
<dbReference type="EC" id="2.7.13.3" evidence="2"/>
<evidence type="ECO:0000259" key="9">
    <source>
        <dbReference type="PROSITE" id="PS50109"/>
    </source>
</evidence>
<feature type="domain" description="Histidine kinase" evidence="9">
    <location>
        <begin position="180"/>
        <end position="392"/>
    </location>
</feature>